<evidence type="ECO:0000313" key="2">
    <source>
        <dbReference type="Proteomes" id="UP000887159"/>
    </source>
</evidence>
<accession>A0A8X6SMQ1</accession>
<keyword evidence="2" id="KW-1185">Reference proteome</keyword>
<dbReference type="EMBL" id="BMAU01021327">
    <property type="protein sequence ID" value="GFY14278.1"/>
    <property type="molecule type" value="Genomic_DNA"/>
</dbReference>
<evidence type="ECO:0000313" key="1">
    <source>
        <dbReference type="EMBL" id="GFY14278.1"/>
    </source>
</evidence>
<protein>
    <submittedName>
        <fullName evidence="1">Uncharacterized protein</fullName>
    </submittedName>
</protein>
<sequence>MPRRKDLSSNEIANLLREVSENKSEGGELSCSNLDSDEVIRLSESDCEESKESADIIDNIPINPVIYVAREGSEWIPHNSNVPGRFVTRNASSDKAVVQQA</sequence>
<dbReference type="Proteomes" id="UP000887159">
    <property type="component" value="Unassembled WGS sequence"/>
</dbReference>
<organism evidence="1 2">
    <name type="scientific">Trichonephila clavipes</name>
    <name type="common">Golden silk orbweaver</name>
    <name type="synonym">Nephila clavipes</name>
    <dbReference type="NCBI Taxonomy" id="2585209"/>
    <lineage>
        <taxon>Eukaryota</taxon>
        <taxon>Metazoa</taxon>
        <taxon>Ecdysozoa</taxon>
        <taxon>Arthropoda</taxon>
        <taxon>Chelicerata</taxon>
        <taxon>Arachnida</taxon>
        <taxon>Araneae</taxon>
        <taxon>Araneomorphae</taxon>
        <taxon>Entelegynae</taxon>
        <taxon>Araneoidea</taxon>
        <taxon>Nephilidae</taxon>
        <taxon>Trichonephila</taxon>
    </lineage>
</organism>
<proteinExistence type="predicted"/>
<comment type="caution">
    <text evidence="1">The sequence shown here is derived from an EMBL/GenBank/DDBJ whole genome shotgun (WGS) entry which is preliminary data.</text>
</comment>
<name>A0A8X6SMQ1_TRICX</name>
<gene>
    <name evidence="1" type="primary">NCL1_08760</name>
    <name evidence="1" type="ORF">TNCV_3614661</name>
</gene>
<dbReference type="AlphaFoldDB" id="A0A8X6SMQ1"/>
<reference evidence="1" key="1">
    <citation type="submission" date="2020-08" db="EMBL/GenBank/DDBJ databases">
        <title>Multicomponent nature underlies the extraordinary mechanical properties of spider dragline silk.</title>
        <authorList>
            <person name="Kono N."/>
            <person name="Nakamura H."/>
            <person name="Mori M."/>
            <person name="Yoshida Y."/>
            <person name="Ohtoshi R."/>
            <person name="Malay A.D."/>
            <person name="Moran D.A.P."/>
            <person name="Tomita M."/>
            <person name="Numata K."/>
            <person name="Arakawa K."/>
        </authorList>
    </citation>
    <scope>NUCLEOTIDE SEQUENCE</scope>
</reference>